<feature type="non-terminal residue" evidence="3">
    <location>
        <position position="1"/>
    </location>
</feature>
<evidence type="ECO:0000256" key="2">
    <source>
        <dbReference type="SAM" id="SignalP"/>
    </source>
</evidence>
<dbReference type="EMBL" id="LGRX02020670">
    <property type="protein sequence ID" value="KAK3257319.1"/>
    <property type="molecule type" value="Genomic_DNA"/>
</dbReference>
<feature type="region of interest" description="Disordered" evidence="1">
    <location>
        <begin position="356"/>
        <end position="389"/>
    </location>
</feature>
<proteinExistence type="predicted"/>
<dbReference type="Proteomes" id="UP001190700">
    <property type="component" value="Unassembled WGS sequence"/>
</dbReference>
<feature type="region of interest" description="Disordered" evidence="1">
    <location>
        <begin position="238"/>
        <end position="260"/>
    </location>
</feature>
<evidence type="ECO:0000256" key="1">
    <source>
        <dbReference type="SAM" id="MobiDB-lite"/>
    </source>
</evidence>
<feature type="signal peptide" evidence="2">
    <location>
        <begin position="1"/>
        <end position="29"/>
    </location>
</feature>
<feature type="compositionally biased region" description="Polar residues" evidence="1">
    <location>
        <begin position="378"/>
        <end position="389"/>
    </location>
</feature>
<reference evidence="3 4" key="1">
    <citation type="journal article" date="2015" name="Genome Biol. Evol.">
        <title>Comparative Genomics of a Bacterivorous Green Alga Reveals Evolutionary Causalities and Consequences of Phago-Mixotrophic Mode of Nutrition.</title>
        <authorList>
            <person name="Burns J.A."/>
            <person name="Paasch A."/>
            <person name="Narechania A."/>
            <person name="Kim E."/>
        </authorList>
    </citation>
    <scope>NUCLEOTIDE SEQUENCE [LARGE SCALE GENOMIC DNA]</scope>
    <source>
        <strain evidence="3 4">PLY_AMNH</strain>
    </source>
</reference>
<organism evidence="3 4">
    <name type="scientific">Cymbomonas tetramitiformis</name>
    <dbReference type="NCBI Taxonomy" id="36881"/>
    <lineage>
        <taxon>Eukaryota</taxon>
        <taxon>Viridiplantae</taxon>
        <taxon>Chlorophyta</taxon>
        <taxon>Pyramimonadophyceae</taxon>
        <taxon>Pyramimonadales</taxon>
        <taxon>Pyramimonadaceae</taxon>
        <taxon>Cymbomonas</taxon>
    </lineage>
</organism>
<dbReference type="AlphaFoldDB" id="A0AAE0FCR0"/>
<evidence type="ECO:0000313" key="4">
    <source>
        <dbReference type="Proteomes" id="UP001190700"/>
    </source>
</evidence>
<comment type="caution">
    <text evidence="3">The sequence shown here is derived from an EMBL/GenBank/DDBJ whole genome shotgun (WGS) entry which is preliminary data.</text>
</comment>
<keyword evidence="4" id="KW-1185">Reference proteome</keyword>
<gene>
    <name evidence="3" type="ORF">CYMTET_33589</name>
</gene>
<accession>A0AAE0FCR0</accession>
<evidence type="ECO:0000313" key="3">
    <source>
        <dbReference type="EMBL" id="KAK3257319.1"/>
    </source>
</evidence>
<feature type="chain" id="PRO_5042045712" evidence="2">
    <location>
        <begin position="30"/>
        <end position="389"/>
    </location>
</feature>
<protein>
    <submittedName>
        <fullName evidence="3">Uncharacterized protein</fullName>
    </submittedName>
</protein>
<keyword evidence="2" id="KW-0732">Signal</keyword>
<sequence length="389" mass="42163">FPKPIALTGKFHCFCVFFAFSALFGCTECNHIFLHDLDPIFQQHQHQAGFTVLFSFNFQQRDLAHNLVSNFRTNDITNYVAVTNAVIECKALESAGQDTFVTCSTINHKSLLDRKEEDNGYHYGVDPRWRYALAALRVGTDVLWIDTEVLFVRHPGATVALLRKTTDAAFSSEQAGASLKITSAFGYMKAVNGSVEVMERLLKDMSNVSSHAEQRQEGAWRILESLARVLTFAVHENQSEAGGANGKDERRGEGASLPDVSTTQPISVLSAAHGGWSGQLIPEGILSTQTELLHIYEVARKAGSAVLLDSLPLAVRLQGAQDTAASQHLKELVSTRRGLTCALQLLPVASQGCSRPHRSPNLCSTSVSDSEGGGSGACNLTPSASYPVP</sequence>
<name>A0AAE0FCR0_9CHLO</name>